<protein>
    <recommendedName>
        <fullName evidence="1">2EXR domain-containing protein</fullName>
    </recommendedName>
</protein>
<feature type="domain" description="2EXR" evidence="1">
    <location>
        <begin position="2"/>
        <end position="102"/>
    </location>
</feature>
<evidence type="ECO:0000259" key="1">
    <source>
        <dbReference type="Pfam" id="PF20150"/>
    </source>
</evidence>
<name>A0A9P4PQN4_9PLEO</name>
<reference evidence="2" key="1">
    <citation type="journal article" date="2020" name="Stud. Mycol.">
        <title>101 Dothideomycetes genomes: a test case for predicting lifestyles and emergence of pathogens.</title>
        <authorList>
            <person name="Haridas S."/>
            <person name="Albert R."/>
            <person name="Binder M."/>
            <person name="Bloem J."/>
            <person name="Labutti K."/>
            <person name="Salamov A."/>
            <person name="Andreopoulos B."/>
            <person name="Baker S."/>
            <person name="Barry K."/>
            <person name="Bills G."/>
            <person name="Bluhm B."/>
            <person name="Cannon C."/>
            <person name="Castanera R."/>
            <person name="Culley D."/>
            <person name="Daum C."/>
            <person name="Ezra D."/>
            <person name="Gonzalez J."/>
            <person name="Henrissat B."/>
            <person name="Kuo A."/>
            <person name="Liang C."/>
            <person name="Lipzen A."/>
            <person name="Lutzoni F."/>
            <person name="Magnuson J."/>
            <person name="Mondo S."/>
            <person name="Nolan M."/>
            <person name="Ohm R."/>
            <person name="Pangilinan J."/>
            <person name="Park H.-J."/>
            <person name="Ramirez L."/>
            <person name="Alfaro M."/>
            <person name="Sun H."/>
            <person name="Tritt A."/>
            <person name="Yoshinaga Y."/>
            <person name="Zwiers L.-H."/>
            <person name="Turgeon B."/>
            <person name="Goodwin S."/>
            <person name="Spatafora J."/>
            <person name="Crous P."/>
            <person name="Grigoriev I."/>
        </authorList>
    </citation>
    <scope>NUCLEOTIDE SEQUENCE</scope>
    <source>
        <strain evidence="2">CBS 690.94</strain>
    </source>
</reference>
<dbReference type="OrthoDB" id="3764745at2759"/>
<evidence type="ECO:0000313" key="2">
    <source>
        <dbReference type="EMBL" id="KAF2447239.1"/>
    </source>
</evidence>
<dbReference type="Pfam" id="PF20150">
    <property type="entry name" value="2EXR"/>
    <property type="match status" value="1"/>
</dbReference>
<dbReference type="AlphaFoldDB" id="A0A9P4PQN4"/>
<evidence type="ECO:0000313" key="3">
    <source>
        <dbReference type="Proteomes" id="UP000799764"/>
    </source>
</evidence>
<dbReference type="EMBL" id="MU001497">
    <property type="protein sequence ID" value="KAF2447239.1"/>
    <property type="molecule type" value="Genomic_DNA"/>
</dbReference>
<keyword evidence="3" id="KW-1185">Reference proteome</keyword>
<accession>A0A9P4PQN4</accession>
<comment type="caution">
    <text evidence="2">The sequence shown here is derived from an EMBL/GenBank/DDBJ whole genome shotgun (WGS) entry which is preliminary data.</text>
</comment>
<organism evidence="2 3">
    <name type="scientific">Karstenula rhodostoma CBS 690.94</name>
    <dbReference type="NCBI Taxonomy" id="1392251"/>
    <lineage>
        <taxon>Eukaryota</taxon>
        <taxon>Fungi</taxon>
        <taxon>Dikarya</taxon>
        <taxon>Ascomycota</taxon>
        <taxon>Pezizomycotina</taxon>
        <taxon>Dothideomycetes</taxon>
        <taxon>Pleosporomycetidae</taxon>
        <taxon>Pleosporales</taxon>
        <taxon>Massarineae</taxon>
        <taxon>Didymosphaeriaceae</taxon>
        <taxon>Karstenula</taxon>
    </lineage>
</organism>
<dbReference type="InterPro" id="IPR045518">
    <property type="entry name" value="2EXR"/>
</dbReference>
<gene>
    <name evidence="2" type="ORF">P171DRAFT_430148</name>
</gene>
<dbReference type="Proteomes" id="UP000799764">
    <property type="component" value="Unassembled WGS sequence"/>
</dbReference>
<sequence length="326" mass="37687">MFARLPRELRDMIWFEAAAIQLQEIADGVTKCSSPGAERQRQALVGYDDIPSHTEKDALRVYVQRSRNGDKLRISVNEFQTLVNRLPMATVCTEARSAALEACRAKVQMMNIIYSIEITPEVTEDFSDSLQKPISPQPTTVVVTNMIMAHPQPPEHCPPGFDSAEHVVDIVSRVFGSGVTRITLNPWAHSHHEDLESIYWPHTEKTRSLERWRPTSTYDADRIYDLDVEQPPTIAYMTPDRHLHIQHTYYTEWEYDVDMLCYHLLKFYEILDASKPKLPRLQNISLEHYEDGGVHMSIMATYRDGALRIDWDDLGPSYFYNFGYVY</sequence>
<proteinExistence type="predicted"/>